<organism evidence="6 7">
    <name type="scientific">Microbulbifer donghaiensis</name>
    <dbReference type="NCBI Taxonomy" id="494016"/>
    <lineage>
        <taxon>Bacteria</taxon>
        <taxon>Pseudomonadati</taxon>
        <taxon>Pseudomonadota</taxon>
        <taxon>Gammaproteobacteria</taxon>
        <taxon>Cellvibrionales</taxon>
        <taxon>Microbulbiferaceae</taxon>
        <taxon>Microbulbifer</taxon>
    </lineage>
</organism>
<feature type="domain" description="Thioredoxin" evidence="5">
    <location>
        <begin position="17"/>
        <end position="157"/>
    </location>
</feature>
<feature type="signal peptide" evidence="4">
    <location>
        <begin position="1"/>
        <end position="19"/>
    </location>
</feature>
<dbReference type="STRING" id="494016.SAMN04487965_1702"/>
<dbReference type="InterPro" id="IPR013740">
    <property type="entry name" value="Redoxin"/>
</dbReference>
<dbReference type="GO" id="GO:0030313">
    <property type="term" value="C:cell envelope"/>
    <property type="evidence" value="ECO:0007669"/>
    <property type="project" value="UniProtKB-SubCell"/>
</dbReference>
<dbReference type="OrthoDB" id="9799347at2"/>
<dbReference type="InterPro" id="IPR050553">
    <property type="entry name" value="Thioredoxin_ResA/DsbE_sf"/>
</dbReference>
<keyword evidence="3" id="KW-0676">Redox-active center</keyword>
<proteinExistence type="predicted"/>
<feature type="chain" id="PRO_5011979452" evidence="4">
    <location>
        <begin position="20"/>
        <end position="158"/>
    </location>
</feature>
<evidence type="ECO:0000313" key="7">
    <source>
        <dbReference type="Proteomes" id="UP000184170"/>
    </source>
</evidence>
<gene>
    <name evidence="6" type="ORF">SAMN04487965_1702</name>
</gene>
<dbReference type="PANTHER" id="PTHR42852:SF17">
    <property type="entry name" value="THIOREDOXIN-LIKE PROTEIN HI_1115"/>
    <property type="match status" value="1"/>
</dbReference>
<name>A0A1M4ZZU5_9GAMM</name>
<keyword evidence="2" id="KW-0201">Cytochrome c-type biogenesis</keyword>
<dbReference type="AlphaFoldDB" id="A0A1M4ZZU5"/>
<evidence type="ECO:0000256" key="2">
    <source>
        <dbReference type="ARBA" id="ARBA00022748"/>
    </source>
</evidence>
<keyword evidence="4" id="KW-0732">Signal</keyword>
<dbReference type="GO" id="GO:0017004">
    <property type="term" value="P:cytochrome complex assembly"/>
    <property type="evidence" value="ECO:0007669"/>
    <property type="project" value="UniProtKB-KW"/>
</dbReference>
<evidence type="ECO:0000256" key="1">
    <source>
        <dbReference type="ARBA" id="ARBA00004196"/>
    </source>
</evidence>
<dbReference type="RefSeq" id="WP_073273608.1">
    <property type="nucleotide sequence ID" value="NZ_FQVA01000001.1"/>
</dbReference>
<dbReference type="CDD" id="cd02966">
    <property type="entry name" value="TlpA_like_family"/>
    <property type="match status" value="1"/>
</dbReference>
<dbReference type="EMBL" id="FQVA01000001">
    <property type="protein sequence ID" value="SHF23528.1"/>
    <property type="molecule type" value="Genomic_DNA"/>
</dbReference>
<dbReference type="InterPro" id="IPR017937">
    <property type="entry name" value="Thioredoxin_CS"/>
</dbReference>
<evidence type="ECO:0000256" key="3">
    <source>
        <dbReference type="ARBA" id="ARBA00023284"/>
    </source>
</evidence>
<dbReference type="GO" id="GO:0016853">
    <property type="term" value="F:isomerase activity"/>
    <property type="evidence" value="ECO:0007669"/>
    <property type="project" value="UniProtKB-KW"/>
</dbReference>
<dbReference type="Gene3D" id="3.40.30.10">
    <property type="entry name" value="Glutaredoxin"/>
    <property type="match status" value="1"/>
</dbReference>
<accession>A0A1M4ZZU5</accession>
<sequence>MFRLLAALALIVSAHLASAAEPSADFTLASNKGDNLRLAEQRGDVIMLNFWASWCGPCRKEMPLLDELNARYAAAGFQVWGVNVDAERADAEKMLGKIPVDFPILFDSAGNVSKLYGIDAMPSSVFIDRDGNVRQIHRGYRDGDEAAYKKIIKELIRE</sequence>
<evidence type="ECO:0000256" key="4">
    <source>
        <dbReference type="SAM" id="SignalP"/>
    </source>
</evidence>
<reference evidence="7" key="1">
    <citation type="submission" date="2016-11" db="EMBL/GenBank/DDBJ databases">
        <authorList>
            <person name="Varghese N."/>
            <person name="Submissions S."/>
        </authorList>
    </citation>
    <scope>NUCLEOTIDE SEQUENCE [LARGE SCALE GENOMIC DNA]</scope>
    <source>
        <strain evidence="7">CGMCC 1.7063</strain>
    </source>
</reference>
<keyword evidence="6" id="KW-0413">Isomerase</keyword>
<dbReference type="GO" id="GO:0015036">
    <property type="term" value="F:disulfide oxidoreductase activity"/>
    <property type="evidence" value="ECO:0007669"/>
    <property type="project" value="UniProtKB-ARBA"/>
</dbReference>
<evidence type="ECO:0000259" key="5">
    <source>
        <dbReference type="PROSITE" id="PS51352"/>
    </source>
</evidence>
<evidence type="ECO:0000313" key="6">
    <source>
        <dbReference type="EMBL" id="SHF23528.1"/>
    </source>
</evidence>
<protein>
    <submittedName>
        <fullName evidence="6">Thiol-disulfide isomerase or thioredoxin</fullName>
    </submittedName>
</protein>
<comment type="subcellular location">
    <subcellularLocation>
        <location evidence="1">Cell envelope</location>
    </subcellularLocation>
</comment>
<dbReference type="InterPro" id="IPR036249">
    <property type="entry name" value="Thioredoxin-like_sf"/>
</dbReference>
<dbReference type="SUPFAM" id="SSF52833">
    <property type="entry name" value="Thioredoxin-like"/>
    <property type="match status" value="1"/>
</dbReference>
<dbReference type="Proteomes" id="UP000184170">
    <property type="component" value="Unassembled WGS sequence"/>
</dbReference>
<keyword evidence="7" id="KW-1185">Reference proteome</keyword>
<dbReference type="PANTHER" id="PTHR42852">
    <property type="entry name" value="THIOL:DISULFIDE INTERCHANGE PROTEIN DSBE"/>
    <property type="match status" value="1"/>
</dbReference>
<dbReference type="InterPro" id="IPR013766">
    <property type="entry name" value="Thioredoxin_domain"/>
</dbReference>
<dbReference type="PROSITE" id="PS51352">
    <property type="entry name" value="THIOREDOXIN_2"/>
    <property type="match status" value="1"/>
</dbReference>
<dbReference type="PROSITE" id="PS00194">
    <property type="entry name" value="THIOREDOXIN_1"/>
    <property type="match status" value="1"/>
</dbReference>
<dbReference type="Pfam" id="PF08534">
    <property type="entry name" value="Redoxin"/>
    <property type="match status" value="1"/>
</dbReference>